<dbReference type="RefSeq" id="WP_231826587.1">
    <property type="nucleotide sequence ID" value="NZ_CP087880.1"/>
</dbReference>
<dbReference type="EMBL" id="CP087880">
    <property type="protein sequence ID" value="UGS39576.1"/>
    <property type="molecule type" value="Genomic_DNA"/>
</dbReference>
<keyword evidence="2" id="KW-1185">Reference proteome</keyword>
<evidence type="ECO:0008006" key="3">
    <source>
        <dbReference type="Google" id="ProtNLM"/>
    </source>
</evidence>
<organism evidence="1 2">
    <name type="scientific">Pseudocitrobacter corydidari</name>
    <dbReference type="NCBI Taxonomy" id="2891570"/>
    <lineage>
        <taxon>Bacteria</taxon>
        <taxon>Pseudomonadati</taxon>
        <taxon>Pseudomonadota</taxon>
        <taxon>Gammaproteobacteria</taxon>
        <taxon>Enterobacterales</taxon>
        <taxon>Enterobacteriaceae</taxon>
        <taxon>Pseudocitrobacter</taxon>
    </lineage>
</organism>
<dbReference type="PANTHER" id="PTHR37489:SF1">
    <property type="entry name" value="DUF3500 DOMAIN-CONTAINING PROTEIN"/>
    <property type="match status" value="1"/>
</dbReference>
<dbReference type="InterPro" id="IPR021889">
    <property type="entry name" value="DUF3500"/>
</dbReference>
<accession>A0ABY3RYA5</accession>
<gene>
    <name evidence="1" type="ORF">G163CM_02590</name>
</gene>
<name>A0ABY3RYA5_9ENTR</name>
<dbReference type="PANTHER" id="PTHR37489">
    <property type="entry name" value="DUF3500 DOMAIN-CONTAINING PROTEIN"/>
    <property type="match status" value="1"/>
</dbReference>
<protein>
    <recommendedName>
        <fullName evidence="3">DUF3500 domain-containing protein</fullName>
    </recommendedName>
</protein>
<evidence type="ECO:0000313" key="1">
    <source>
        <dbReference type="EMBL" id="UGS39576.1"/>
    </source>
</evidence>
<reference evidence="1 2" key="1">
    <citation type="journal article" date="2022" name="Int. J. Syst. Evol. Microbiol.">
        <title>Pseudocitrobacter corydidari sp. nov., isolated from the Asian emerald cockroach Corydidarum magnifica.</title>
        <authorList>
            <person name="Guzman J."/>
            <person name="Poehlein A."/>
            <person name="Glaeser S.P."/>
            <person name="Schwengers O."/>
            <person name="Blom J."/>
            <person name="Hollensteiner J."/>
            <person name="Kampfer P."/>
            <person name="Vilcinskas A."/>
        </authorList>
    </citation>
    <scope>NUCLEOTIDE SEQUENCE [LARGE SCALE GENOMIC DNA]</scope>
    <source>
        <strain evidence="1">G163CM</strain>
    </source>
</reference>
<dbReference type="Proteomes" id="UP001199659">
    <property type="component" value="Chromosome"/>
</dbReference>
<dbReference type="Pfam" id="PF12006">
    <property type="entry name" value="DUF3500"/>
    <property type="match status" value="1"/>
</dbReference>
<sequence>MVSQNFRDYLLPPDAPRILAARGVSVATYAERMLATEKARDLKAHWEAMLNETFRGITTDGNVQQGLFQRQDEGFAVEEAVTAASELLGTLSISQRERVCRPIDDNAWRAWYNPEIPFNDLGVRLEDTDSQTREAFWQLLRACTSDVGFEKVRQLMDANHFLGELYDLNNIMNRWSFHFMVFGEPSASAPWGWTIYGHHVAFCCFIVGRQLVIAPTFMGVEPNVIARGDDTDCVLFTEEERLGLKLMQSLNPDQQARATIFSQMEDPAMPPERFNFADQRHLGGAFQDNRVIPLEGICAAEFTPTQRAYLLETIESFINVLPDGPRAAKMTQIERYLDDTWWCWIGGCGDNDVYYYRIQSPVIMLEFDHHSGMWLTNEAPARFHIHTIMRIPNGNDYGKALLNQESNT</sequence>
<proteinExistence type="predicted"/>
<evidence type="ECO:0000313" key="2">
    <source>
        <dbReference type="Proteomes" id="UP001199659"/>
    </source>
</evidence>